<protein>
    <submittedName>
        <fullName evidence="1">Uncharacterized protein</fullName>
    </submittedName>
</protein>
<proteinExistence type="predicted"/>
<sequence length="504" mass="57151">MKALALLPNDILYEIFLLVTEAKDQLAYNAFQWDQRLAPWNLAATCKRWRTLSLDSPRLWTNFHFLNHTCISTSRNPSPHHTCINHVGVLRYYLALDRARDRPLTVIASTGGKVHDCCASMLTIASFRPRTTWKALKMGSAIADMIPWPRIRTQLSTLRTLDFDNHLYVYPEDARSSGITSLYLPPALANLEDLRRVRVDGWNGEIFPPESFANLLPWSRLQVLCILGYAGGTAPILSLLALCHNLHSFRLHCKRHLSPLEDPTNFPPGSEVITQLHDVELEAAFFAGISRSAPISSIFPLIRTPNLTTMRFGLVHFSDFEDPDLKPTDEQAILDLVRRSNCKVVNFEVEITSFPFNPDTPLLLKELKDLRSFTLGHRVNWGDIKETGVCACADGFLEQLIDAEDGMVPCGLPQLEHLKLRNLTFEPALLIQIVESRIASEEFASIRRLDIEFSFQEEVTHLPLYRRVLCDRLEPYDGLEIHFGTVSSARGGVSEHFSHLDDDR</sequence>
<keyword evidence="2" id="KW-1185">Reference proteome</keyword>
<dbReference type="OrthoDB" id="3365698at2759"/>
<dbReference type="Gene3D" id="3.80.10.10">
    <property type="entry name" value="Ribonuclease Inhibitor"/>
    <property type="match status" value="1"/>
</dbReference>
<gene>
    <name evidence="1" type="ORF">BDV98DRAFT_576221</name>
</gene>
<evidence type="ECO:0000313" key="2">
    <source>
        <dbReference type="Proteomes" id="UP000305067"/>
    </source>
</evidence>
<dbReference type="InterPro" id="IPR032675">
    <property type="entry name" value="LRR_dom_sf"/>
</dbReference>
<reference evidence="1 2" key="1">
    <citation type="journal article" date="2019" name="Nat. Ecol. Evol.">
        <title>Megaphylogeny resolves global patterns of mushroom evolution.</title>
        <authorList>
            <person name="Varga T."/>
            <person name="Krizsan K."/>
            <person name="Foldi C."/>
            <person name="Dima B."/>
            <person name="Sanchez-Garcia M."/>
            <person name="Sanchez-Ramirez S."/>
            <person name="Szollosi G.J."/>
            <person name="Szarkandi J.G."/>
            <person name="Papp V."/>
            <person name="Albert L."/>
            <person name="Andreopoulos W."/>
            <person name="Angelini C."/>
            <person name="Antonin V."/>
            <person name="Barry K.W."/>
            <person name="Bougher N.L."/>
            <person name="Buchanan P."/>
            <person name="Buyck B."/>
            <person name="Bense V."/>
            <person name="Catcheside P."/>
            <person name="Chovatia M."/>
            <person name="Cooper J."/>
            <person name="Damon W."/>
            <person name="Desjardin D."/>
            <person name="Finy P."/>
            <person name="Geml J."/>
            <person name="Haridas S."/>
            <person name="Hughes K."/>
            <person name="Justo A."/>
            <person name="Karasinski D."/>
            <person name="Kautmanova I."/>
            <person name="Kiss B."/>
            <person name="Kocsube S."/>
            <person name="Kotiranta H."/>
            <person name="LaButti K.M."/>
            <person name="Lechner B.E."/>
            <person name="Liimatainen K."/>
            <person name="Lipzen A."/>
            <person name="Lukacs Z."/>
            <person name="Mihaltcheva S."/>
            <person name="Morgado L.N."/>
            <person name="Niskanen T."/>
            <person name="Noordeloos M.E."/>
            <person name="Ohm R.A."/>
            <person name="Ortiz-Santana B."/>
            <person name="Ovrebo C."/>
            <person name="Racz N."/>
            <person name="Riley R."/>
            <person name="Savchenko A."/>
            <person name="Shiryaev A."/>
            <person name="Soop K."/>
            <person name="Spirin V."/>
            <person name="Szebenyi C."/>
            <person name="Tomsovsky M."/>
            <person name="Tulloss R.E."/>
            <person name="Uehling J."/>
            <person name="Grigoriev I.V."/>
            <person name="Vagvolgyi C."/>
            <person name="Papp T."/>
            <person name="Martin F.M."/>
            <person name="Miettinen O."/>
            <person name="Hibbett D.S."/>
            <person name="Nagy L.G."/>
        </authorList>
    </citation>
    <scope>NUCLEOTIDE SEQUENCE [LARGE SCALE GENOMIC DNA]</scope>
    <source>
        <strain evidence="1 2">CBS 309.79</strain>
    </source>
</reference>
<name>A0A5C3Q7Q0_9AGAR</name>
<accession>A0A5C3Q7Q0</accession>
<organism evidence="1 2">
    <name type="scientific">Pterulicium gracile</name>
    <dbReference type="NCBI Taxonomy" id="1884261"/>
    <lineage>
        <taxon>Eukaryota</taxon>
        <taxon>Fungi</taxon>
        <taxon>Dikarya</taxon>
        <taxon>Basidiomycota</taxon>
        <taxon>Agaricomycotina</taxon>
        <taxon>Agaricomycetes</taxon>
        <taxon>Agaricomycetidae</taxon>
        <taxon>Agaricales</taxon>
        <taxon>Pleurotineae</taxon>
        <taxon>Pterulaceae</taxon>
        <taxon>Pterulicium</taxon>
    </lineage>
</organism>
<evidence type="ECO:0000313" key="1">
    <source>
        <dbReference type="EMBL" id="TFK96400.1"/>
    </source>
</evidence>
<dbReference type="AlphaFoldDB" id="A0A5C3Q7Q0"/>
<dbReference type="EMBL" id="ML178861">
    <property type="protein sequence ID" value="TFK96400.1"/>
    <property type="molecule type" value="Genomic_DNA"/>
</dbReference>
<dbReference type="Proteomes" id="UP000305067">
    <property type="component" value="Unassembled WGS sequence"/>
</dbReference>
<dbReference type="STRING" id="1884261.A0A5C3Q7Q0"/>
<dbReference type="SUPFAM" id="SSF52047">
    <property type="entry name" value="RNI-like"/>
    <property type="match status" value="1"/>
</dbReference>